<evidence type="ECO:0000256" key="1">
    <source>
        <dbReference type="ARBA" id="ARBA00005454"/>
    </source>
</evidence>
<feature type="domain" description="Translation elongation factor EFTu-like" evidence="8">
    <location>
        <begin position="85"/>
        <end position="150"/>
    </location>
</feature>
<dbReference type="AlphaFoldDB" id="A0A7R9DIY2"/>
<dbReference type="Gene3D" id="2.40.30.10">
    <property type="entry name" value="Translation factors"/>
    <property type="match status" value="1"/>
</dbReference>
<dbReference type="CDD" id="cd16260">
    <property type="entry name" value="EF4_III"/>
    <property type="match status" value="1"/>
</dbReference>
<name>A0A7R9DIY2_TIMPO</name>
<feature type="domain" description="Elongation Factor G" evidence="10">
    <location>
        <begin position="167"/>
        <end position="239"/>
    </location>
</feature>
<dbReference type="InterPro" id="IPR013842">
    <property type="entry name" value="LepA_CTD"/>
</dbReference>
<dbReference type="InterPro" id="IPR009000">
    <property type="entry name" value="Transl_B-barrel_sf"/>
</dbReference>
<dbReference type="EMBL" id="OD008130">
    <property type="protein sequence ID" value="CAD7414645.1"/>
    <property type="molecule type" value="Genomic_DNA"/>
</dbReference>
<dbReference type="GO" id="GO:0045727">
    <property type="term" value="P:positive regulation of translation"/>
    <property type="evidence" value="ECO:0007669"/>
    <property type="project" value="TreeGrafter"/>
</dbReference>
<evidence type="ECO:0000256" key="6">
    <source>
        <dbReference type="ARBA" id="ARBA00023134"/>
    </source>
</evidence>
<dbReference type="FunFam" id="3.30.70.870:FF:000004">
    <property type="entry name" value="Translation factor GUF1, mitochondrial"/>
    <property type="match status" value="1"/>
</dbReference>
<feature type="domain" description="GTP-binding protein LepA C-terminal" evidence="9">
    <location>
        <begin position="291"/>
        <end position="372"/>
    </location>
</feature>
<dbReference type="SUPFAM" id="SSF50447">
    <property type="entry name" value="Translation proteins"/>
    <property type="match status" value="1"/>
</dbReference>
<keyword evidence="3" id="KW-0547">Nucleotide-binding</keyword>
<dbReference type="Pfam" id="PF14492">
    <property type="entry name" value="EFG_III"/>
    <property type="match status" value="1"/>
</dbReference>
<keyword evidence="4" id="KW-0378">Hydrolase</keyword>
<dbReference type="GO" id="GO:0043022">
    <property type="term" value="F:ribosome binding"/>
    <property type="evidence" value="ECO:0007669"/>
    <property type="project" value="TreeGrafter"/>
</dbReference>
<comment type="similarity">
    <text evidence="1">Belongs to the TRAFAC class translation factor GTPase superfamily. Classic translation factor GTPase family. LepA subfamily.</text>
</comment>
<gene>
    <name evidence="11" type="ORF">TPSB3V08_LOCUS9804</name>
</gene>
<dbReference type="Gene3D" id="3.30.70.870">
    <property type="entry name" value="Elongation Factor G (Translational Gtpase), domain 3"/>
    <property type="match status" value="1"/>
</dbReference>
<proteinExistence type="inferred from homology"/>
<evidence type="ECO:0008006" key="12">
    <source>
        <dbReference type="Google" id="ProtNLM"/>
    </source>
</evidence>
<dbReference type="InterPro" id="IPR041095">
    <property type="entry name" value="EFG_II"/>
</dbReference>
<dbReference type="InterPro" id="IPR027417">
    <property type="entry name" value="P-loop_NTPase"/>
</dbReference>
<evidence type="ECO:0000259" key="8">
    <source>
        <dbReference type="Pfam" id="PF03144"/>
    </source>
</evidence>
<evidence type="ECO:0000256" key="7">
    <source>
        <dbReference type="ARBA" id="ARBA00023136"/>
    </source>
</evidence>
<sequence length="409" mass="45531">MNECLNPKGGEVSARKNAVSLGNLYLSLSEKDSSQGVEAQTLANVYKAIDNNHEIIVVLNKVDLPAADPEKVKLQVEEVIGIDAIRIKNGVLKKGMKIVMMSNNSTYQVDNIGIFTPKKVMTGELSAGEVGFITASMKEVANCRVGDTITEEKRPCSKALPGFKEVHPVVFCSIFPNKTDDFKYLREALEKLHLNDASFTFEAETSNALGYGFRCGFLGMLHLEVIQERLEREFDLDLTATAPSVIYKVTTQGGEVLSIHNPSDMPDPTKIEMVEEPWITATIMVPDQYLEPVDALACIAHKSRAEKRGREICARLKDLIPRQQYKIAIQAAVGGKIIARETINPYRKDVTAKLYGGDVTRRMKLLEKQKKGLLSSCCVLADEIPRRYDGLRRYDGSWWHLVIPLRVSG</sequence>
<dbReference type="GO" id="GO:0005525">
    <property type="term" value="F:GTP binding"/>
    <property type="evidence" value="ECO:0007669"/>
    <property type="project" value="UniProtKB-KW"/>
</dbReference>
<dbReference type="GO" id="GO:0003924">
    <property type="term" value="F:GTPase activity"/>
    <property type="evidence" value="ECO:0007669"/>
    <property type="project" value="InterPro"/>
</dbReference>
<evidence type="ECO:0000259" key="10">
    <source>
        <dbReference type="Pfam" id="PF14492"/>
    </source>
</evidence>
<keyword evidence="2" id="KW-1003">Cell membrane</keyword>
<dbReference type="InterPro" id="IPR035647">
    <property type="entry name" value="EFG_III/V"/>
</dbReference>
<dbReference type="InterPro" id="IPR006297">
    <property type="entry name" value="EF-4"/>
</dbReference>
<dbReference type="SUPFAM" id="SSF54980">
    <property type="entry name" value="EF-G C-terminal domain-like"/>
    <property type="match status" value="1"/>
</dbReference>
<dbReference type="GO" id="GO:0006412">
    <property type="term" value="P:translation"/>
    <property type="evidence" value="ECO:0007669"/>
    <property type="project" value="UniProtKB-KW"/>
</dbReference>
<evidence type="ECO:0000256" key="3">
    <source>
        <dbReference type="ARBA" id="ARBA00022741"/>
    </source>
</evidence>
<accession>A0A7R9DIY2</accession>
<keyword evidence="6" id="KW-0342">GTP-binding</keyword>
<dbReference type="FunFam" id="3.30.70.2570:FF:000001">
    <property type="entry name" value="Translation factor GUF1, mitochondrial"/>
    <property type="match status" value="1"/>
</dbReference>
<reference evidence="11" key="1">
    <citation type="submission" date="2020-11" db="EMBL/GenBank/DDBJ databases">
        <authorList>
            <person name="Tran Van P."/>
        </authorList>
    </citation>
    <scope>NUCLEOTIDE SEQUENCE</scope>
</reference>
<evidence type="ECO:0000313" key="11">
    <source>
        <dbReference type="EMBL" id="CAD7414645.1"/>
    </source>
</evidence>
<dbReference type="PANTHER" id="PTHR43512:SF4">
    <property type="entry name" value="TRANSLATION FACTOR GUF1 HOMOLOG, CHLOROPLASTIC"/>
    <property type="match status" value="1"/>
</dbReference>
<dbReference type="InterPro" id="IPR038363">
    <property type="entry name" value="LepA_C_sf"/>
</dbReference>
<dbReference type="Gene3D" id="3.30.70.2570">
    <property type="entry name" value="Elongation factor 4, C-terminal domain"/>
    <property type="match status" value="1"/>
</dbReference>
<evidence type="ECO:0000256" key="5">
    <source>
        <dbReference type="ARBA" id="ARBA00022917"/>
    </source>
</evidence>
<dbReference type="PANTHER" id="PTHR43512">
    <property type="entry name" value="TRANSLATION FACTOR GUF1-RELATED"/>
    <property type="match status" value="1"/>
</dbReference>
<keyword evidence="7" id="KW-0472">Membrane</keyword>
<evidence type="ECO:0000256" key="4">
    <source>
        <dbReference type="ARBA" id="ARBA00022801"/>
    </source>
</evidence>
<dbReference type="InterPro" id="IPR004161">
    <property type="entry name" value="EFTu-like_2"/>
</dbReference>
<dbReference type="Pfam" id="PF03144">
    <property type="entry name" value="GTP_EFTU_D2"/>
    <property type="match status" value="1"/>
</dbReference>
<evidence type="ECO:0000256" key="2">
    <source>
        <dbReference type="ARBA" id="ARBA00022475"/>
    </source>
</evidence>
<dbReference type="SUPFAM" id="SSF52540">
    <property type="entry name" value="P-loop containing nucleoside triphosphate hydrolases"/>
    <property type="match status" value="1"/>
</dbReference>
<evidence type="ECO:0000259" key="9">
    <source>
        <dbReference type="Pfam" id="PF06421"/>
    </source>
</evidence>
<organism evidence="11">
    <name type="scientific">Timema poppense</name>
    <name type="common">Walking stick</name>
    <dbReference type="NCBI Taxonomy" id="170557"/>
    <lineage>
        <taxon>Eukaryota</taxon>
        <taxon>Metazoa</taxon>
        <taxon>Ecdysozoa</taxon>
        <taxon>Arthropoda</taxon>
        <taxon>Hexapoda</taxon>
        <taxon>Insecta</taxon>
        <taxon>Pterygota</taxon>
        <taxon>Neoptera</taxon>
        <taxon>Polyneoptera</taxon>
        <taxon>Phasmatodea</taxon>
        <taxon>Timematodea</taxon>
        <taxon>Timematoidea</taxon>
        <taxon>Timematidae</taxon>
        <taxon>Timema</taxon>
    </lineage>
</organism>
<dbReference type="Pfam" id="PF06421">
    <property type="entry name" value="LepA_C"/>
    <property type="match status" value="1"/>
</dbReference>
<protein>
    <recommendedName>
        <fullName evidence="12">Elongation factor 4</fullName>
    </recommendedName>
</protein>
<keyword evidence="5" id="KW-0648">Protein biosynthesis</keyword>